<accession>A0A4Q2D010</accession>
<proteinExistence type="predicted"/>
<dbReference type="AlphaFoldDB" id="A0A4Q2D010"/>
<reference evidence="1 2" key="1">
    <citation type="submission" date="2019-01" db="EMBL/GenBank/DDBJ databases">
        <title>Draft genome sequence of Psathyrella aberdarensis IHI B618.</title>
        <authorList>
            <person name="Buettner E."/>
            <person name="Kellner H."/>
        </authorList>
    </citation>
    <scope>NUCLEOTIDE SEQUENCE [LARGE SCALE GENOMIC DNA]</scope>
    <source>
        <strain evidence="1 2">IHI B618</strain>
    </source>
</reference>
<evidence type="ECO:0000313" key="1">
    <source>
        <dbReference type="EMBL" id="RXW12453.1"/>
    </source>
</evidence>
<dbReference type="PANTHER" id="PTHR33266:SF1">
    <property type="entry name" value="F-BOX DOMAIN-CONTAINING PROTEIN"/>
    <property type="match status" value="1"/>
</dbReference>
<dbReference type="STRING" id="2316362.A0A4Q2D010"/>
<dbReference type="Proteomes" id="UP000290288">
    <property type="component" value="Unassembled WGS sequence"/>
</dbReference>
<evidence type="ECO:0000313" key="2">
    <source>
        <dbReference type="Proteomes" id="UP000290288"/>
    </source>
</evidence>
<protein>
    <submittedName>
        <fullName evidence="1">Uncharacterized protein</fullName>
    </submittedName>
</protein>
<name>A0A4Q2D010_9AGAR</name>
<gene>
    <name evidence="1" type="ORF">EST38_g13401</name>
</gene>
<keyword evidence="2" id="KW-1185">Reference proteome</keyword>
<dbReference type="PANTHER" id="PTHR33266">
    <property type="entry name" value="CHROMOSOME 15, WHOLE GENOME SHOTGUN SEQUENCE"/>
    <property type="match status" value="1"/>
</dbReference>
<sequence length="502" mass="56919">MGLYLSTSGKYRLISPEPQHDPSSRLANIERVMFPPITELGFNQLARPLDNPLTLKHVTTAEYISHLGRPISFGTRWDTGFPDLQNALLDFARNKLAPPSARKITNVLACLAARFAVEFRPRNERQEDLEHSLVENHMRYCAYADSRLRMVTIAPSEPLLAEAAFEHLHYFCRWEEVLEIIAANLDTWGIHQGDRGEFVMGLIWMAARDAVVVKAFPGNVQNRRPWDPYRHSVVFIMDFMKNLLPTGYHQELESMKPSVGDGTAEFQHAFADCRLWCNHFIQVQDYKVISTKFLCALLSNGIGVLCAPNQAGIDLLWIGLKGDEICEENLVLILGQAQNDKSYRTKSNPLILDAMDPVKLDICAANRSIPIIRIVFELASEKPGITLVEPYDRKSPRLKQPSKFTSYDFWFAGVDPSTFRCVTAKEAGYYRDLLASSRPIYNPPLPVPRDLGDLTRLVGLKNETEGNGEARVNMRRAANTMMMATKPHFPDTWHALLFKEKD</sequence>
<organism evidence="1 2">
    <name type="scientific">Candolleomyces aberdarensis</name>
    <dbReference type="NCBI Taxonomy" id="2316362"/>
    <lineage>
        <taxon>Eukaryota</taxon>
        <taxon>Fungi</taxon>
        <taxon>Dikarya</taxon>
        <taxon>Basidiomycota</taxon>
        <taxon>Agaricomycotina</taxon>
        <taxon>Agaricomycetes</taxon>
        <taxon>Agaricomycetidae</taxon>
        <taxon>Agaricales</taxon>
        <taxon>Agaricineae</taxon>
        <taxon>Psathyrellaceae</taxon>
        <taxon>Candolleomyces</taxon>
    </lineage>
</organism>
<dbReference type="OrthoDB" id="107110at2759"/>
<dbReference type="EMBL" id="SDEE01001235">
    <property type="protein sequence ID" value="RXW12453.1"/>
    <property type="molecule type" value="Genomic_DNA"/>
</dbReference>
<comment type="caution">
    <text evidence="1">The sequence shown here is derived from an EMBL/GenBank/DDBJ whole genome shotgun (WGS) entry which is preliminary data.</text>
</comment>